<feature type="domain" description="Glycosyl transferase family 1" evidence="1">
    <location>
        <begin position="165"/>
        <end position="309"/>
    </location>
</feature>
<dbReference type="PANTHER" id="PTHR45947:SF3">
    <property type="entry name" value="SULFOQUINOVOSYL TRANSFERASE SQD2"/>
    <property type="match status" value="1"/>
</dbReference>
<organism evidence="3 4">
    <name type="scientific">Allocoleopsis franciscana PCC 7113</name>
    <dbReference type="NCBI Taxonomy" id="1173027"/>
    <lineage>
        <taxon>Bacteria</taxon>
        <taxon>Bacillati</taxon>
        <taxon>Cyanobacteriota</taxon>
        <taxon>Cyanophyceae</taxon>
        <taxon>Coleofasciculales</taxon>
        <taxon>Coleofasciculaceae</taxon>
        <taxon>Allocoleopsis</taxon>
        <taxon>Allocoleopsis franciscana</taxon>
    </lineage>
</organism>
<dbReference type="SUPFAM" id="SSF53756">
    <property type="entry name" value="UDP-Glycosyltransferase/glycogen phosphorylase"/>
    <property type="match status" value="1"/>
</dbReference>
<feature type="domain" description="Glycosyltransferase subfamily 4-like N-terminal" evidence="2">
    <location>
        <begin position="18"/>
        <end position="161"/>
    </location>
</feature>
<sequence>MRIAQIAPLWERVPPFRYGGTELIVSLLTDELVRRGHEVTLFASGDSITKAHLEFVHEQALRLDKKVKEPILYEQMMLAKVYHQAHHFDIIHSHVGCAVLPYCSFVKTPTVHTMHGIFTPDNEKMFRQFAWQPYISISEAQREPKLGLNYIHTVYNGIDTTVYRFQEQPSQPPYLAFVGRLSPEKGPAGAIEIARKLGLPLKMAGKIDAVDRDYFNEHLKPLIDGEQIQYLGEVSHEEKIELLAGATVTLFPITWREPFGLVMIESMATGTPVVGMALGSVPEVIANGKTGFVCGSLEKMIESVPEAMKLDRKTCRDYVVRRFSVESMVDEYERAYQMVLSGRGQNKDYKVS</sequence>
<dbReference type="Pfam" id="PF00534">
    <property type="entry name" value="Glycos_transf_1"/>
    <property type="match status" value="1"/>
</dbReference>
<dbReference type="Proteomes" id="UP000010471">
    <property type="component" value="Chromosome"/>
</dbReference>
<keyword evidence="3" id="KW-0808">Transferase</keyword>
<dbReference type="STRING" id="1173027.Mic7113_0794"/>
<dbReference type="KEGG" id="mic:Mic7113_0794"/>
<keyword evidence="4" id="KW-1185">Reference proteome</keyword>
<dbReference type="PATRIC" id="fig|1173027.3.peg.874"/>
<protein>
    <submittedName>
        <fullName evidence="3">Glycosyltransferase</fullName>
    </submittedName>
</protein>
<name>K9WB18_9CYAN</name>
<evidence type="ECO:0000259" key="2">
    <source>
        <dbReference type="Pfam" id="PF13439"/>
    </source>
</evidence>
<dbReference type="GO" id="GO:0016757">
    <property type="term" value="F:glycosyltransferase activity"/>
    <property type="evidence" value="ECO:0007669"/>
    <property type="project" value="InterPro"/>
</dbReference>
<dbReference type="InterPro" id="IPR050194">
    <property type="entry name" value="Glycosyltransferase_grp1"/>
</dbReference>
<dbReference type="EMBL" id="CP003630">
    <property type="protein sequence ID" value="AFZ16702.1"/>
    <property type="molecule type" value="Genomic_DNA"/>
</dbReference>
<dbReference type="PANTHER" id="PTHR45947">
    <property type="entry name" value="SULFOQUINOVOSYL TRANSFERASE SQD2"/>
    <property type="match status" value="1"/>
</dbReference>
<dbReference type="InterPro" id="IPR001296">
    <property type="entry name" value="Glyco_trans_1"/>
</dbReference>
<dbReference type="OrthoDB" id="9787111at2"/>
<dbReference type="Gene3D" id="3.40.50.2000">
    <property type="entry name" value="Glycogen Phosphorylase B"/>
    <property type="match status" value="2"/>
</dbReference>
<proteinExistence type="predicted"/>
<evidence type="ECO:0000259" key="1">
    <source>
        <dbReference type="Pfam" id="PF00534"/>
    </source>
</evidence>
<evidence type="ECO:0000313" key="3">
    <source>
        <dbReference type="EMBL" id="AFZ16702.1"/>
    </source>
</evidence>
<dbReference type="AlphaFoldDB" id="K9WB18"/>
<gene>
    <name evidence="3" type="ORF">Mic7113_0794</name>
</gene>
<dbReference type="eggNOG" id="COG0438">
    <property type="taxonomic scope" value="Bacteria"/>
</dbReference>
<reference evidence="3 4" key="1">
    <citation type="submission" date="2012-06" db="EMBL/GenBank/DDBJ databases">
        <title>Finished chromosome of genome of Microcoleus sp. PCC 7113.</title>
        <authorList>
            <consortium name="US DOE Joint Genome Institute"/>
            <person name="Gugger M."/>
            <person name="Coursin T."/>
            <person name="Rippka R."/>
            <person name="Tandeau De Marsac N."/>
            <person name="Huntemann M."/>
            <person name="Wei C.-L."/>
            <person name="Han J."/>
            <person name="Detter J.C."/>
            <person name="Han C."/>
            <person name="Tapia R."/>
            <person name="Chen A."/>
            <person name="Kyrpides N."/>
            <person name="Mavromatis K."/>
            <person name="Markowitz V."/>
            <person name="Szeto E."/>
            <person name="Ivanova N."/>
            <person name="Pagani I."/>
            <person name="Pati A."/>
            <person name="Goodwin L."/>
            <person name="Nordberg H.P."/>
            <person name="Cantor M.N."/>
            <person name="Hua S.X."/>
            <person name="Woyke T."/>
            <person name="Kerfeld C.A."/>
        </authorList>
    </citation>
    <scope>NUCLEOTIDE SEQUENCE [LARGE SCALE GENOMIC DNA]</scope>
    <source>
        <strain evidence="3 4">PCC 7113</strain>
    </source>
</reference>
<dbReference type="RefSeq" id="WP_015180865.1">
    <property type="nucleotide sequence ID" value="NC_019738.1"/>
</dbReference>
<dbReference type="Pfam" id="PF13439">
    <property type="entry name" value="Glyco_transf_4"/>
    <property type="match status" value="1"/>
</dbReference>
<dbReference type="HOGENOM" id="CLU_042257_1_0_3"/>
<dbReference type="CDD" id="cd03802">
    <property type="entry name" value="GT4_AviGT4-like"/>
    <property type="match status" value="1"/>
</dbReference>
<dbReference type="InterPro" id="IPR028098">
    <property type="entry name" value="Glyco_trans_4-like_N"/>
</dbReference>
<accession>K9WB18</accession>
<evidence type="ECO:0000313" key="4">
    <source>
        <dbReference type="Proteomes" id="UP000010471"/>
    </source>
</evidence>